<dbReference type="InterPro" id="IPR001223">
    <property type="entry name" value="Glyco_hydro18_cat"/>
</dbReference>
<dbReference type="EMBL" id="JAPCKK010000034">
    <property type="protein sequence ID" value="MDP4099358.1"/>
    <property type="molecule type" value="Genomic_DNA"/>
</dbReference>
<dbReference type="Pfam" id="PF00041">
    <property type="entry name" value="fn3"/>
    <property type="match status" value="1"/>
</dbReference>
<comment type="caution">
    <text evidence="9">The sequence shown here is derived from an EMBL/GenBank/DDBJ whole genome shotgun (WGS) entry which is preliminary data.</text>
</comment>
<feature type="domain" description="GH18" evidence="8">
    <location>
        <begin position="194"/>
        <end position="487"/>
    </location>
</feature>
<dbReference type="InterPro" id="IPR036573">
    <property type="entry name" value="CBM_sf_5/12"/>
</dbReference>
<organism evidence="9 10">
    <name type="scientific">Paenibacillus zeirhizosphaerae</name>
    <dbReference type="NCBI Taxonomy" id="2987519"/>
    <lineage>
        <taxon>Bacteria</taxon>
        <taxon>Bacillati</taxon>
        <taxon>Bacillota</taxon>
        <taxon>Bacilli</taxon>
        <taxon>Bacillales</taxon>
        <taxon>Paenibacillaceae</taxon>
        <taxon>Paenibacillus</taxon>
    </lineage>
</organism>
<sequence>MIRSLLTIRRHNGRMLSLLLVLTLMTALLPAAAFAADRGAWAPNVSYAVKDTVTYSGVTYQAIQAHTSLVGWEPPHVPALWDQIEGGGGGDTTAPSVPANLTATGVTSSSVSLSWSTSTDNVGVTGYVIYRGSSPVLTVSGTTATVSGLAASTSYVFSVAAKDAAGNTSAASTQVTATTSPSDGGGGGGDVPDHTLTGYWQNFVNGATNLRLRDVPDEYDIIVLSFADMDTSRPGAVTFNVDSSLSSALGGYTNADLISDIKAKQAKGKKVIISIGGERGNIDLSTASPNVSNFVESMSGVISQFGLDGLDVDLEHGMNVPNLTSAIRQIQQRVGSDFVLTMAPQTIDMQSENTTYMQLYKNLKDITTVINVQYYNSGCMLGRDGKCYPQGNVDFLTALSDLTLQWVSPSQLGIGVPATSNAAGGGYVDPSVVNNALGCLATGSGCGSYKPVAKYPDLRGAMTWSVNWDATSGYRLAKTVKPYLERMP</sequence>
<dbReference type="SUPFAM" id="SSF51055">
    <property type="entry name" value="Carbohydrate binding domain"/>
    <property type="match status" value="1"/>
</dbReference>
<dbReference type="PANTHER" id="PTHR45708:SF49">
    <property type="entry name" value="ENDOCHITINASE"/>
    <property type="match status" value="1"/>
</dbReference>
<evidence type="ECO:0000259" key="7">
    <source>
        <dbReference type="PROSITE" id="PS50853"/>
    </source>
</evidence>
<dbReference type="Gene3D" id="2.10.10.20">
    <property type="entry name" value="Carbohydrate-binding module superfamily 5/12"/>
    <property type="match status" value="1"/>
</dbReference>
<dbReference type="CDD" id="cd00063">
    <property type="entry name" value="FN3"/>
    <property type="match status" value="1"/>
</dbReference>
<accession>A0ABT9FXA5</accession>
<keyword evidence="3" id="KW-0326">Glycosidase</keyword>
<dbReference type="RefSeq" id="WP_305756973.1">
    <property type="nucleotide sequence ID" value="NZ_JAPCKK010000034.1"/>
</dbReference>
<dbReference type="Pfam" id="PF00704">
    <property type="entry name" value="Glyco_hydro_18"/>
    <property type="match status" value="1"/>
</dbReference>
<evidence type="ECO:0000256" key="6">
    <source>
        <dbReference type="SAM" id="SignalP"/>
    </source>
</evidence>
<dbReference type="InterPro" id="IPR017853">
    <property type="entry name" value="GH"/>
</dbReference>
<dbReference type="PROSITE" id="PS50853">
    <property type="entry name" value="FN3"/>
    <property type="match status" value="1"/>
</dbReference>
<evidence type="ECO:0000256" key="2">
    <source>
        <dbReference type="ARBA" id="ARBA00023277"/>
    </source>
</evidence>
<evidence type="ECO:0000313" key="10">
    <source>
        <dbReference type="Proteomes" id="UP001241848"/>
    </source>
</evidence>
<dbReference type="Proteomes" id="UP001241848">
    <property type="component" value="Unassembled WGS sequence"/>
</dbReference>
<dbReference type="InterPro" id="IPR011583">
    <property type="entry name" value="Chitinase_II/V-like_cat"/>
</dbReference>
<dbReference type="CDD" id="cd02871">
    <property type="entry name" value="GH18_chitinase_D-like"/>
    <property type="match status" value="1"/>
</dbReference>
<evidence type="ECO:0000256" key="1">
    <source>
        <dbReference type="ARBA" id="ARBA00022801"/>
    </source>
</evidence>
<dbReference type="InterPro" id="IPR013783">
    <property type="entry name" value="Ig-like_fold"/>
</dbReference>
<dbReference type="PRINTS" id="PR00014">
    <property type="entry name" value="FNTYPEIII"/>
</dbReference>
<dbReference type="PROSITE" id="PS51910">
    <property type="entry name" value="GH18_2"/>
    <property type="match status" value="1"/>
</dbReference>
<dbReference type="SUPFAM" id="SSF51445">
    <property type="entry name" value="(Trans)glycosidases"/>
    <property type="match status" value="1"/>
</dbReference>
<evidence type="ECO:0000256" key="3">
    <source>
        <dbReference type="ARBA" id="ARBA00023295"/>
    </source>
</evidence>
<feature type="region of interest" description="Disordered" evidence="5">
    <location>
        <begin position="168"/>
        <end position="191"/>
    </location>
</feature>
<dbReference type="InterPro" id="IPR050542">
    <property type="entry name" value="Glycosyl_Hydrlase18_Chitinase"/>
</dbReference>
<evidence type="ECO:0000256" key="4">
    <source>
        <dbReference type="ARBA" id="ARBA00023326"/>
    </source>
</evidence>
<protein>
    <submittedName>
        <fullName evidence="9">Glycosyl hydrolase family 18 protein</fullName>
    </submittedName>
</protein>
<keyword evidence="2" id="KW-0119">Carbohydrate metabolism</keyword>
<dbReference type="SMART" id="SM00060">
    <property type="entry name" value="FN3"/>
    <property type="match status" value="1"/>
</dbReference>
<dbReference type="InterPro" id="IPR003610">
    <property type="entry name" value="CBM5/12"/>
</dbReference>
<dbReference type="InterPro" id="IPR036116">
    <property type="entry name" value="FN3_sf"/>
</dbReference>
<dbReference type="InterPro" id="IPR003961">
    <property type="entry name" value="FN3_dom"/>
</dbReference>
<feature type="signal peptide" evidence="6">
    <location>
        <begin position="1"/>
        <end position="35"/>
    </location>
</feature>
<keyword evidence="1 9" id="KW-0378">Hydrolase</keyword>
<gene>
    <name evidence="9" type="ORF">OIN60_21815</name>
</gene>
<dbReference type="CDD" id="cd12214">
    <property type="entry name" value="ChiA1_BD"/>
    <property type="match status" value="1"/>
</dbReference>
<proteinExistence type="predicted"/>
<evidence type="ECO:0000313" key="9">
    <source>
        <dbReference type="EMBL" id="MDP4099358.1"/>
    </source>
</evidence>
<dbReference type="Gene3D" id="3.20.20.80">
    <property type="entry name" value="Glycosidases"/>
    <property type="match status" value="1"/>
</dbReference>
<dbReference type="Gene3D" id="2.60.40.10">
    <property type="entry name" value="Immunoglobulins"/>
    <property type="match status" value="1"/>
</dbReference>
<evidence type="ECO:0000259" key="8">
    <source>
        <dbReference type="PROSITE" id="PS51910"/>
    </source>
</evidence>
<reference evidence="9 10" key="1">
    <citation type="submission" date="2022-10" db="EMBL/GenBank/DDBJ databases">
        <title>Paenibacillus description and whole genome data of maize root bacterial community.</title>
        <authorList>
            <person name="Marton D."/>
            <person name="Farkas M."/>
            <person name="Cserhati M."/>
        </authorList>
    </citation>
    <scope>NUCLEOTIDE SEQUENCE [LARGE SCALE GENOMIC DNA]</scope>
    <source>
        <strain evidence="9 10">P96</strain>
    </source>
</reference>
<dbReference type="SMART" id="SM00495">
    <property type="entry name" value="ChtBD3"/>
    <property type="match status" value="1"/>
</dbReference>
<keyword evidence="4" id="KW-0624">Polysaccharide degradation</keyword>
<dbReference type="SMART" id="SM00636">
    <property type="entry name" value="Glyco_18"/>
    <property type="match status" value="1"/>
</dbReference>
<feature type="domain" description="Fibronectin type-III" evidence="7">
    <location>
        <begin position="97"/>
        <end position="182"/>
    </location>
</feature>
<name>A0ABT9FXA5_9BACL</name>
<dbReference type="SUPFAM" id="SSF49265">
    <property type="entry name" value="Fibronectin type III"/>
    <property type="match status" value="1"/>
</dbReference>
<feature type="compositionally biased region" description="Low complexity" evidence="5">
    <location>
        <begin position="168"/>
        <end position="180"/>
    </location>
</feature>
<keyword evidence="10" id="KW-1185">Reference proteome</keyword>
<dbReference type="GO" id="GO:0016787">
    <property type="term" value="F:hydrolase activity"/>
    <property type="evidence" value="ECO:0007669"/>
    <property type="project" value="UniProtKB-KW"/>
</dbReference>
<dbReference type="Pfam" id="PF02839">
    <property type="entry name" value="CBM_5_12"/>
    <property type="match status" value="1"/>
</dbReference>
<keyword evidence="6" id="KW-0732">Signal</keyword>
<evidence type="ECO:0000256" key="5">
    <source>
        <dbReference type="SAM" id="MobiDB-lite"/>
    </source>
</evidence>
<dbReference type="PANTHER" id="PTHR45708">
    <property type="entry name" value="ENDOCHITINASE"/>
    <property type="match status" value="1"/>
</dbReference>
<feature type="chain" id="PRO_5047217901" evidence="6">
    <location>
        <begin position="36"/>
        <end position="488"/>
    </location>
</feature>